<evidence type="ECO:0000256" key="1">
    <source>
        <dbReference type="SAM" id="MobiDB-lite"/>
    </source>
</evidence>
<name>A0A3S0INC0_9GAMM</name>
<sequence length="167" mass="18886">MLVVTNYPQVPIATTNAATDSARTDNQQRPPVIPPKELTKGHEERSFTPQHERTAEQADAQARLNERAQGKQQGTGHQQQEGKQQDQAKHAAPLLIKDLLRGKPALERRDIRASQQAVNPTPQKTDNERAIILDQPSEFYREFGQRVESFYQQQTHPHDEPVISALI</sequence>
<feature type="compositionally biased region" description="Polar residues" evidence="1">
    <location>
        <begin position="14"/>
        <end position="29"/>
    </location>
</feature>
<accession>A0A3S0INC0</accession>
<evidence type="ECO:0000313" key="2">
    <source>
        <dbReference type="EMBL" id="RTR38185.1"/>
    </source>
</evidence>
<dbReference type="OrthoDB" id="6402406at2"/>
<dbReference type="RefSeq" id="WP_126520963.1">
    <property type="nucleotide sequence ID" value="NZ_RXNU01000007.1"/>
</dbReference>
<proteinExistence type="predicted"/>
<organism evidence="2 3">
    <name type="scientific">Shewanella canadensis</name>
    <dbReference type="NCBI Taxonomy" id="271096"/>
    <lineage>
        <taxon>Bacteria</taxon>
        <taxon>Pseudomonadati</taxon>
        <taxon>Pseudomonadota</taxon>
        <taxon>Gammaproteobacteria</taxon>
        <taxon>Alteromonadales</taxon>
        <taxon>Shewanellaceae</taxon>
        <taxon>Shewanella</taxon>
    </lineage>
</organism>
<comment type="caution">
    <text evidence="2">The sequence shown here is derived from an EMBL/GenBank/DDBJ whole genome shotgun (WGS) entry which is preliminary data.</text>
</comment>
<keyword evidence="3" id="KW-1185">Reference proteome</keyword>
<feature type="region of interest" description="Disordered" evidence="1">
    <location>
        <begin position="14"/>
        <end position="92"/>
    </location>
</feature>
<dbReference type="EMBL" id="RXNU01000007">
    <property type="protein sequence ID" value="RTR38185.1"/>
    <property type="molecule type" value="Genomic_DNA"/>
</dbReference>
<feature type="compositionally biased region" description="Basic and acidic residues" evidence="1">
    <location>
        <begin position="37"/>
        <end position="56"/>
    </location>
</feature>
<evidence type="ECO:0000313" key="3">
    <source>
        <dbReference type="Proteomes" id="UP000267448"/>
    </source>
</evidence>
<feature type="compositionally biased region" description="Low complexity" evidence="1">
    <location>
        <begin position="70"/>
        <end position="82"/>
    </location>
</feature>
<dbReference type="Proteomes" id="UP000267448">
    <property type="component" value="Unassembled WGS sequence"/>
</dbReference>
<protein>
    <submittedName>
        <fullName evidence="2">Uncharacterized protein</fullName>
    </submittedName>
</protein>
<reference evidence="2 3" key="1">
    <citation type="submission" date="2018-12" db="EMBL/GenBank/DDBJ databases">
        <authorList>
            <person name="Yu L."/>
        </authorList>
    </citation>
    <scope>NUCLEOTIDE SEQUENCE [LARGE SCALE GENOMIC DNA]</scope>
    <source>
        <strain evidence="2 3">HAW-EB2</strain>
    </source>
</reference>
<dbReference type="AlphaFoldDB" id="A0A3S0INC0"/>
<gene>
    <name evidence="2" type="ORF">EKG38_14555</name>
</gene>